<evidence type="ECO:0008006" key="4">
    <source>
        <dbReference type="Google" id="ProtNLM"/>
    </source>
</evidence>
<comment type="caution">
    <text evidence="2">The sequence shown here is derived from an EMBL/GenBank/DDBJ whole genome shotgun (WGS) entry which is preliminary data.</text>
</comment>
<dbReference type="EMBL" id="BMQL01000007">
    <property type="protein sequence ID" value="GGR04452.1"/>
    <property type="molecule type" value="Genomic_DNA"/>
</dbReference>
<dbReference type="Pfam" id="PF10016">
    <property type="entry name" value="DUF2259"/>
    <property type="match status" value="1"/>
</dbReference>
<accession>A0A918C397</accession>
<dbReference type="InterPro" id="IPR018725">
    <property type="entry name" value="DUF2259_secreted"/>
</dbReference>
<dbReference type="Proteomes" id="UP000603865">
    <property type="component" value="Unassembled WGS sequence"/>
</dbReference>
<reference evidence="2" key="2">
    <citation type="submission" date="2020-09" db="EMBL/GenBank/DDBJ databases">
        <authorList>
            <person name="Sun Q."/>
            <person name="Ohkuma M."/>
        </authorList>
    </citation>
    <scope>NUCLEOTIDE SEQUENCE</scope>
    <source>
        <strain evidence="2">JCM 31311</strain>
    </source>
</reference>
<keyword evidence="3" id="KW-1185">Reference proteome</keyword>
<evidence type="ECO:0000256" key="1">
    <source>
        <dbReference type="SAM" id="SignalP"/>
    </source>
</evidence>
<evidence type="ECO:0000313" key="2">
    <source>
        <dbReference type="EMBL" id="GGR04452.1"/>
    </source>
</evidence>
<sequence>MRRTPLLMTAALLLSGHTLAADFPDTVQQGFSPDGAYHLLLTAYYQDGSGFPRAALQITDVRRNTILYRREQTWEQEEGSAADLAALVAQWRSGQASVLSRYHLAAPVPGTRLFQLPPLTPQSYPATSAGSVATRLGRLSLSSFPLPSKCTHNDFPTLGFALGLGVRELQHDRRLPASRACASGYRLETGYQYKNSVAIILRVYSPGFEGPDAVPLVVTAVVK</sequence>
<keyword evidence="1" id="KW-0732">Signal</keyword>
<proteinExistence type="predicted"/>
<dbReference type="RefSeq" id="WP_189089280.1">
    <property type="nucleotide sequence ID" value="NZ_BMQL01000007.1"/>
</dbReference>
<protein>
    <recommendedName>
        <fullName evidence="4">DUF2259 domain-containing protein</fullName>
    </recommendedName>
</protein>
<reference evidence="2" key="1">
    <citation type="journal article" date="2014" name="Int. J. Syst. Evol. Microbiol.">
        <title>Complete genome sequence of Corynebacterium casei LMG S-19264T (=DSM 44701T), isolated from a smear-ripened cheese.</title>
        <authorList>
            <consortium name="US DOE Joint Genome Institute (JGI-PGF)"/>
            <person name="Walter F."/>
            <person name="Albersmeier A."/>
            <person name="Kalinowski J."/>
            <person name="Ruckert C."/>
        </authorList>
    </citation>
    <scope>NUCLEOTIDE SEQUENCE</scope>
    <source>
        <strain evidence="2">JCM 31311</strain>
    </source>
</reference>
<gene>
    <name evidence="2" type="ORF">GCM10008957_16620</name>
</gene>
<dbReference type="AlphaFoldDB" id="A0A918C397"/>
<organism evidence="2 3">
    <name type="scientific">Deinococcus ruber</name>
    <dbReference type="NCBI Taxonomy" id="1848197"/>
    <lineage>
        <taxon>Bacteria</taxon>
        <taxon>Thermotogati</taxon>
        <taxon>Deinococcota</taxon>
        <taxon>Deinococci</taxon>
        <taxon>Deinococcales</taxon>
        <taxon>Deinococcaceae</taxon>
        <taxon>Deinococcus</taxon>
    </lineage>
</organism>
<feature type="signal peptide" evidence="1">
    <location>
        <begin position="1"/>
        <end position="20"/>
    </location>
</feature>
<feature type="chain" id="PRO_5037023198" description="DUF2259 domain-containing protein" evidence="1">
    <location>
        <begin position="21"/>
        <end position="223"/>
    </location>
</feature>
<name>A0A918C397_9DEIO</name>
<evidence type="ECO:0000313" key="3">
    <source>
        <dbReference type="Proteomes" id="UP000603865"/>
    </source>
</evidence>